<feature type="chain" id="PRO_5013175666" description="Secreted protein" evidence="1">
    <location>
        <begin position="16"/>
        <end position="87"/>
    </location>
</feature>
<dbReference type="Proteomes" id="UP000054477">
    <property type="component" value="Unassembled WGS sequence"/>
</dbReference>
<feature type="signal peptide" evidence="1">
    <location>
        <begin position="1"/>
        <end position="15"/>
    </location>
</feature>
<name>A0A0C9XXU7_9AGAR</name>
<evidence type="ECO:0000313" key="3">
    <source>
        <dbReference type="Proteomes" id="UP000054477"/>
    </source>
</evidence>
<keyword evidence="3" id="KW-1185">Reference proteome</keyword>
<proteinExistence type="predicted"/>
<sequence>MSPSGIILTPRFVRASCLWLLFFLQRRLFSPLFHDNEASLLSKVYNEEAEVNLRLNHVTVVGHNHNSQGSRPWSCVVGSPLLIRVGL</sequence>
<dbReference type="EMBL" id="KN838620">
    <property type="protein sequence ID" value="KIK00698.1"/>
    <property type="molecule type" value="Genomic_DNA"/>
</dbReference>
<protein>
    <recommendedName>
        <fullName evidence="4">Secreted protein</fullName>
    </recommendedName>
</protein>
<reference evidence="2 3" key="1">
    <citation type="submission" date="2014-04" db="EMBL/GenBank/DDBJ databases">
        <authorList>
            <consortium name="DOE Joint Genome Institute"/>
            <person name="Kuo A."/>
            <person name="Kohler A."/>
            <person name="Nagy L.G."/>
            <person name="Floudas D."/>
            <person name="Copeland A."/>
            <person name="Barry K.W."/>
            <person name="Cichocki N."/>
            <person name="Veneault-Fourrey C."/>
            <person name="LaButti K."/>
            <person name="Lindquist E.A."/>
            <person name="Lipzen A."/>
            <person name="Lundell T."/>
            <person name="Morin E."/>
            <person name="Murat C."/>
            <person name="Sun H."/>
            <person name="Tunlid A."/>
            <person name="Henrissat B."/>
            <person name="Grigoriev I.V."/>
            <person name="Hibbett D.S."/>
            <person name="Martin F."/>
            <person name="Nordberg H.P."/>
            <person name="Cantor M.N."/>
            <person name="Hua S.X."/>
        </authorList>
    </citation>
    <scope>NUCLEOTIDE SEQUENCE [LARGE SCALE GENOMIC DNA]</scope>
    <source>
        <strain evidence="2 3">LaAM-08-1</strain>
    </source>
</reference>
<organism evidence="2 3">
    <name type="scientific">Laccaria amethystina LaAM-08-1</name>
    <dbReference type="NCBI Taxonomy" id="1095629"/>
    <lineage>
        <taxon>Eukaryota</taxon>
        <taxon>Fungi</taxon>
        <taxon>Dikarya</taxon>
        <taxon>Basidiomycota</taxon>
        <taxon>Agaricomycotina</taxon>
        <taxon>Agaricomycetes</taxon>
        <taxon>Agaricomycetidae</taxon>
        <taxon>Agaricales</taxon>
        <taxon>Agaricineae</taxon>
        <taxon>Hydnangiaceae</taxon>
        <taxon>Laccaria</taxon>
    </lineage>
</organism>
<dbReference type="AlphaFoldDB" id="A0A0C9XXU7"/>
<evidence type="ECO:0000313" key="2">
    <source>
        <dbReference type="EMBL" id="KIK00698.1"/>
    </source>
</evidence>
<evidence type="ECO:0008006" key="4">
    <source>
        <dbReference type="Google" id="ProtNLM"/>
    </source>
</evidence>
<keyword evidence="1" id="KW-0732">Signal</keyword>
<accession>A0A0C9XXU7</accession>
<dbReference type="HOGENOM" id="CLU_2483722_0_0_1"/>
<evidence type="ECO:0000256" key="1">
    <source>
        <dbReference type="SAM" id="SignalP"/>
    </source>
</evidence>
<reference evidence="3" key="2">
    <citation type="submission" date="2015-01" db="EMBL/GenBank/DDBJ databases">
        <title>Evolutionary Origins and Diversification of the Mycorrhizal Mutualists.</title>
        <authorList>
            <consortium name="DOE Joint Genome Institute"/>
            <consortium name="Mycorrhizal Genomics Consortium"/>
            <person name="Kohler A."/>
            <person name="Kuo A."/>
            <person name="Nagy L.G."/>
            <person name="Floudas D."/>
            <person name="Copeland A."/>
            <person name="Barry K.W."/>
            <person name="Cichocki N."/>
            <person name="Veneault-Fourrey C."/>
            <person name="LaButti K."/>
            <person name="Lindquist E.A."/>
            <person name="Lipzen A."/>
            <person name="Lundell T."/>
            <person name="Morin E."/>
            <person name="Murat C."/>
            <person name="Riley R."/>
            <person name="Ohm R."/>
            <person name="Sun H."/>
            <person name="Tunlid A."/>
            <person name="Henrissat B."/>
            <person name="Grigoriev I.V."/>
            <person name="Hibbett D.S."/>
            <person name="Martin F."/>
        </authorList>
    </citation>
    <scope>NUCLEOTIDE SEQUENCE [LARGE SCALE GENOMIC DNA]</scope>
    <source>
        <strain evidence="3">LaAM-08-1</strain>
    </source>
</reference>
<gene>
    <name evidence="2" type="ORF">K443DRAFT_597453</name>
</gene>